<protein>
    <submittedName>
        <fullName evidence="6">Planctomycete cytochrome C</fullName>
    </submittedName>
</protein>
<accession>A0A518CJN3</accession>
<feature type="domain" description="Cytochrome c" evidence="5">
    <location>
        <begin position="42"/>
        <end position="128"/>
    </location>
</feature>
<dbReference type="OrthoDB" id="127107at2"/>
<evidence type="ECO:0000256" key="1">
    <source>
        <dbReference type="ARBA" id="ARBA00022617"/>
    </source>
</evidence>
<dbReference type="GO" id="GO:0009055">
    <property type="term" value="F:electron transfer activity"/>
    <property type="evidence" value="ECO:0007669"/>
    <property type="project" value="InterPro"/>
</dbReference>
<evidence type="ECO:0000313" key="6">
    <source>
        <dbReference type="EMBL" id="QDU79430.1"/>
    </source>
</evidence>
<name>A0A518CJN3_9PLAN</name>
<evidence type="ECO:0000256" key="2">
    <source>
        <dbReference type="ARBA" id="ARBA00022723"/>
    </source>
</evidence>
<gene>
    <name evidence="6" type="ORF">Pla110_11400</name>
</gene>
<dbReference type="Pfam" id="PF07635">
    <property type="entry name" value="PSCyt1"/>
    <property type="match status" value="1"/>
</dbReference>
<dbReference type="Pfam" id="PF07587">
    <property type="entry name" value="PSD1"/>
    <property type="match status" value="1"/>
</dbReference>
<dbReference type="SUPFAM" id="SSF46626">
    <property type="entry name" value="Cytochrome c"/>
    <property type="match status" value="1"/>
</dbReference>
<organism evidence="6 7">
    <name type="scientific">Polystyrenella longa</name>
    <dbReference type="NCBI Taxonomy" id="2528007"/>
    <lineage>
        <taxon>Bacteria</taxon>
        <taxon>Pseudomonadati</taxon>
        <taxon>Planctomycetota</taxon>
        <taxon>Planctomycetia</taxon>
        <taxon>Planctomycetales</taxon>
        <taxon>Planctomycetaceae</taxon>
        <taxon>Polystyrenella</taxon>
    </lineage>
</organism>
<dbReference type="Pfam" id="PF07583">
    <property type="entry name" value="PSCyt2"/>
    <property type="match status" value="1"/>
</dbReference>
<dbReference type="PANTHER" id="PTHR35889">
    <property type="entry name" value="CYCLOINULO-OLIGOSACCHARIDE FRUCTANOTRANSFERASE-RELATED"/>
    <property type="match status" value="1"/>
</dbReference>
<dbReference type="KEGG" id="plon:Pla110_11400"/>
<proteinExistence type="predicted"/>
<sequence>MFSVFSYRSQLVATLVAIWTFVAMSGDSVQGEGNEKQSSPFDFEQDIRSVFAVKCLQCHSADEPEGDLNLTVREFAVEGGQIVPGKPTESSLIERITSTDESLRMPPEGEPLSPSEVKKISAWIQSGAPWPRHWAYQKLIEPELPNLLSTISSDWCQTPIDVFIAARLEKAGLVPSAVADRTTLIRRATIDLTGLPPTPEEVAAFLNDESPDAWEQQVDRLLASPRYGERWARHWMDLVHFAETHGHDQDRPREHAWPYRDYLIHSFNQDKTYSEFVKEQIAGDVFAPFDPEALTATGFLSAGPWDESSLLNIREDSIDRLKAQYLDRDDIVTTVMSTFNSTSLHCARCHDHKFDPITQEDYYEMQAVFAGIDKANRSYDSDSQTALQRKELTERKSELEKTFTTNPTELLTDDNLTRLSEWENSNQHKPVLWKPLSMIDFHSDEDATLQLQEDQSILVTGMKPETDIYHLTATTRVDTVTAVKLEVLPHEALPSRGPGRAENGNLHLNEVHLFTAKGTEQPEQELPISDPFADFNQEGWGIDKAVDGNPDTAWGIHPAEGQSHFAVFPLTDPVDGSANQLLRLELHQTHGRSHLIGCFRVSVTDAPVEQIKKQESIPFEITEILLQEQSKRTPEDQARLVHWHLSNDLEAEFATLPSLQMVYSGTNQFEIEGSFKPATTPRDIHVLHRGQVTEPRELASPGSLDCLESLSGEIAISSPNQEAARREGLAFWLADKENPLTWRSIANRVWLYHFGQGLVTTPNDFGQMGASPTHPELLDWLATTMREEGSLKSLHRLILTSAVYQQQSTSRTEAAEVDSGNQLLWRMNRRRLDAESYRDALLLISGSLDSKMGGPSVRQFIETKGVHVTPNVDYLNFDVNDPANYRRSVYRFLFRTIPDPFMESLDCPDASQLTPKRNVSLTAIQALATLNDKFVIRQSELLADDLQLLTELPEEQIQQAWRRLFQRDPNPEELAAVLEYTHQHGLANTCRFLLNTNEFLFVD</sequence>
<keyword evidence="7" id="KW-1185">Reference proteome</keyword>
<evidence type="ECO:0000259" key="5">
    <source>
        <dbReference type="PROSITE" id="PS51007"/>
    </source>
</evidence>
<dbReference type="GO" id="GO:0020037">
    <property type="term" value="F:heme binding"/>
    <property type="evidence" value="ECO:0007669"/>
    <property type="project" value="InterPro"/>
</dbReference>
<keyword evidence="2 4" id="KW-0479">Metal-binding</keyword>
<dbReference type="EMBL" id="CP036281">
    <property type="protein sequence ID" value="QDU79430.1"/>
    <property type="molecule type" value="Genomic_DNA"/>
</dbReference>
<dbReference type="GO" id="GO:0046872">
    <property type="term" value="F:metal ion binding"/>
    <property type="evidence" value="ECO:0007669"/>
    <property type="project" value="UniProtKB-KW"/>
</dbReference>
<dbReference type="InterPro" id="IPR022655">
    <property type="entry name" value="DUF1553"/>
</dbReference>
<dbReference type="Gene3D" id="1.10.760.10">
    <property type="entry name" value="Cytochrome c-like domain"/>
    <property type="match status" value="1"/>
</dbReference>
<dbReference type="InterPro" id="IPR011444">
    <property type="entry name" value="DUF1549"/>
</dbReference>
<dbReference type="PANTHER" id="PTHR35889:SF3">
    <property type="entry name" value="F-BOX DOMAIN-CONTAINING PROTEIN"/>
    <property type="match status" value="1"/>
</dbReference>
<evidence type="ECO:0000256" key="3">
    <source>
        <dbReference type="ARBA" id="ARBA00023004"/>
    </source>
</evidence>
<reference evidence="6 7" key="1">
    <citation type="submission" date="2019-02" db="EMBL/GenBank/DDBJ databases">
        <title>Deep-cultivation of Planctomycetes and their phenomic and genomic characterization uncovers novel biology.</title>
        <authorList>
            <person name="Wiegand S."/>
            <person name="Jogler M."/>
            <person name="Boedeker C."/>
            <person name="Pinto D."/>
            <person name="Vollmers J."/>
            <person name="Rivas-Marin E."/>
            <person name="Kohn T."/>
            <person name="Peeters S.H."/>
            <person name="Heuer A."/>
            <person name="Rast P."/>
            <person name="Oberbeckmann S."/>
            <person name="Bunk B."/>
            <person name="Jeske O."/>
            <person name="Meyerdierks A."/>
            <person name="Storesund J.E."/>
            <person name="Kallscheuer N."/>
            <person name="Luecker S."/>
            <person name="Lage O.M."/>
            <person name="Pohl T."/>
            <person name="Merkel B.J."/>
            <person name="Hornburger P."/>
            <person name="Mueller R.-W."/>
            <person name="Bruemmer F."/>
            <person name="Labrenz M."/>
            <person name="Spormann A.M."/>
            <person name="Op den Camp H."/>
            <person name="Overmann J."/>
            <person name="Amann R."/>
            <person name="Jetten M.S.M."/>
            <person name="Mascher T."/>
            <person name="Medema M.H."/>
            <person name="Devos D.P."/>
            <person name="Kaster A.-K."/>
            <person name="Ovreas L."/>
            <person name="Rohde M."/>
            <person name="Galperin M.Y."/>
            <person name="Jogler C."/>
        </authorList>
    </citation>
    <scope>NUCLEOTIDE SEQUENCE [LARGE SCALE GENOMIC DNA]</scope>
    <source>
        <strain evidence="6 7">Pla110</strain>
    </source>
</reference>
<evidence type="ECO:0000256" key="4">
    <source>
        <dbReference type="PROSITE-ProRule" id="PRU00433"/>
    </source>
</evidence>
<dbReference type="InterPro" id="IPR011429">
    <property type="entry name" value="Cyt_c_Planctomycete-type"/>
</dbReference>
<keyword evidence="1 4" id="KW-0349">Heme</keyword>
<dbReference type="InterPro" id="IPR009056">
    <property type="entry name" value="Cyt_c-like_dom"/>
</dbReference>
<dbReference type="AlphaFoldDB" id="A0A518CJN3"/>
<evidence type="ECO:0000313" key="7">
    <source>
        <dbReference type="Proteomes" id="UP000317178"/>
    </source>
</evidence>
<dbReference type="PROSITE" id="PS51007">
    <property type="entry name" value="CYTC"/>
    <property type="match status" value="1"/>
</dbReference>
<dbReference type="InterPro" id="IPR036909">
    <property type="entry name" value="Cyt_c-like_dom_sf"/>
</dbReference>
<keyword evidence="3 4" id="KW-0408">Iron</keyword>
<dbReference type="Proteomes" id="UP000317178">
    <property type="component" value="Chromosome"/>
</dbReference>